<dbReference type="eggNOG" id="COG0366">
    <property type="taxonomic scope" value="Bacteria"/>
</dbReference>
<dbReference type="GO" id="GO:0030246">
    <property type="term" value="F:carbohydrate binding"/>
    <property type="evidence" value="ECO:0007669"/>
    <property type="project" value="InterPro"/>
</dbReference>
<dbReference type="InterPro" id="IPR000421">
    <property type="entry name" value="FA58C"/>
</dbReference>
<dbReference type="InterPro" id="IPR025706">
    <property type="entry name" value="Endoa_GalNAc"/>
</dbReference>
<evidence type="ECO:0000259" key="4">
    <source>
        <dbReference type="PROSITE" id="PS50022"/>
    </source>
</evidence>
<name>H3NQB8_9FIRM</name>
<dbReference type="InterPro" id="IPR014718">
    <property type="entry name" value="GH-type_carb-bd"/>
</dbReference>
<dbReference type="Pfam" id="PF12905">
    <property type="entry name" value="Glyco_hydro_101"/>
    <property type="match status" value="1"/>
</dbReference>
<dbReference type="HOGENOM" id="CLU_001105_0_0_9"/>
<keyword evidence="6" id="KW-1185">Reference proteome</keyword>
<dbReference type="Pfam" id="PF21466">
    <property type="entry name" value="GH101_dom-5"/>
    <property type="match status" value="1"/>
</dbReference>
<dbReference type="eggNOG" id="COG5263">
    <property type="taxonomic scope" value="Bacteria"/>
</dbReference>
<feature type="domain" description="F5/8 type C" evidence="4">
    <location>
        <begin position="1483"/>
        <end position="1634"/>
    </location>
</feature>
<feature type="signal peptide" evidence="3">
    <location>
        <begin position="1"/>
        <end position="30"/>
    </location>
</feature>
<dbReference type="Pfam" id="PF17995">
    <property type="entry name" value="GH101_N"/>
    <property type="match status" value="1"/>
</dbReference>
<dbReference type="Gene3D" id="2.60.120.870">
    <property type="match status" value="1"/>
</dbReference>
<dbReference type="Proteomes" id="UP000004191">
    <property type="component" value="Unassembled WGS sequence"/>
</dbReference>
<feature type="compositionally biased region" description="Basic and acidic residues" evidence="2">
    <location>
        <begin position="53"/>
        <end position="70"/>
    </location>
</feature>
<dbReference type="Gene3D" id="2.60.40.1180">
    <property type="entry name" value="Golgi alpha-mannosidase II"/>
    <property type="match status" value="1"/>
</dbReference>
<dbReference type="InterPro" id="IPR040502">
    <property type="entry name" value="GH101_dom-6"/>
</dbReference>
<dbReference type="GO" id="GO:0033926">
    <property type="term" value="F:endo-alpha-N-acetylgalactosaminidase activity"/>
    <property type="evidence" value="ECO:0007669"/>
    <property type="project" value="InterPro"/>
</dbReference>
<evidence type="ECO:0000256" key="2">
    <source>
        <dbReference type="SAM" id="MobiDB-lite"/>
    </source>
</evidence>
<dbReference type="Pfam" id="PF17974">
    <property type="entry name" value="GalBD_like"/>
    <property type="match status" value="1"/>
</dbReference>
<dbReference type="SUPFAM" id="SSF69360">
    <property type="entry name" value="Cell wall binding repeat"/>
    <property type="match status" value="1"/>
</dbReference>
<feature type="compositionally biased region" description="Acidic residues" evidence="2">
    <location>
        <begin position="41"/>
        <end position="52"/>
    </location>
</feature>
<dbReference type="OrthoDB" id="1095434at2"/>
<protein>
    <recommendedName>
        <fullName evidence="4">F5/8 type C domain-containing protein</fullName>
    </recommendedName>
</protein>
<dbReference type="Gene3D" id="2.10.270.10">
    <property type="entry name" value="Cholin Binding"/>
    <property type="match status" value="2"/>
</dbReference>
<evidence type="ECO:0000256" key="1">
    <source>
        <dbReference type="ARBA" id="ARBA00022737"/>
    </source>
</evidence>
<gene>
    <name evidence="5" type="ORF">HMPREF9709_01529</name>
</gene>
<evidence type="ECO:0000256" key="3">
    <source>
        <dbReference type="SAM" id="SignalP"/>
    </source>
</evidence>
<dbReference type="InterPro" id="IPR008979">
    <property type="entry name" value="Galactose-bd-like_sf"/>
</dbReference>
<feature type="chain" id="PRO_5003590725" description="F5/8 type C domain-containing protein" evidence="3">
    <location>
        <begin position="31"/>
        <end position="1874"/>
    </location>
</feature>
<reference evidence="5 6" key="1">
    <citation type="submission" date="2012-01" db="EMBL/GenBank/DDBJ databases">
        <title>The Genome Sequence of Helcococcus kunzii ATCC 51366.</title>
        <authorList>
            <consortium name="The Broad Institute Genome Sequencing Platform"/>
            <person name="Earl A."/>
            <person name="Ward D."/>
            <person name="Feldgarden M."/>
            <person name="Gevers D."/>
            <person name="Huys G."/>
            <person name="Young S.K."/>
            <person name="Zeng Q."/>
            <person name="Gargeya S."/>
            <person name="Fitzgerald M."/>
            <person name="Haas B."/>
            <person name="Abouelleil A."/>
            <person name="Alvarado L."/>
            <person name="Arachchi H.M."/>
            <person name="Berlin A."/>
            <person name="Chapman S.B."/>
            <person name="Gearin G."/>
            <person name="Goldberg J."/>
            <person name="Griggs A."/>
            <person name="Gujja S."/>
            <person name="Hansen M."/>
            <person name="Heiman D."/>
            <person name="Howarth C."/>
            <person name="Larimer J."/>
            <person name="Lui A."/>
            <person name="MacDonald P.J.P."/>
            <person name="McCowen C."/>
            <person name="Montmayeur A."/>
            <person name="Murphy C."/>
            <person name="Neiman D."/>
            <person name="Pearson M."/>
            <person name="Priest M."/>
            <person name="Roberts A."/>
            <person name="Saif S."/>
            <person name="Shea T."/>
            <person name="Sisk P."/>
            <person name="Stolte C."/>
            <person name="Sykes S."/>
            <person name="Wortman J."/>
            <person name="Nusbaum C."/>
            <person name="Birren B."/>
        </authorList>
    </citation>
    <scope>NUCLEOTIDE SEQUENCE [LARGE SCALE GENOMIC DNA]</scope>
    <source>
        <strain evidence="5 6">ATCC 51366</strain>
    </source>
</reference>
<dbReference type="Pfam" id="PF18080">
    <property type="entry name" value="Gal_mutarotas_3"/>
    <property type="match status" value="1"/>
</dbReference>
<organism evidence="5 6">
    <name type="scientific">Helcococcus kunzii ATCC 51366</name>
    <dbReference type="NCBI Taxonomy" id="883114"/>
    <lineage>
        <taxon>Bacteria</taxon>
        <taxon>Bacillati</taxon>
        <taxon>Bacillota</taxon>
        <taxon>Tissierellia</taxon>
        <taxon>Tissierellales</taxon>
        <taxon>Peptoniphilaceae</taxon>
        <taxon>Helcococcus</taxon>
    </lineage>
</organism>
<sequence length="1874" mass="212353">MKSRKFEKKFSRIMSLILVFLMMFNSVNFASSLDTQKNTEVVEDSSISEEKDEEKSPAKDEEDASTKEQAEQQEEEVVDKKTEDTTEIKDDTLEKSKEEVNLKAASTTDDLLEWVPVELAGVPKGTVEVVEEKGVRYNLLSSVDGQDNGSKLALFTKPEGWKTSDDGSATVKLTFVEKSADDQGRFGVFLHYGDPNNNIFVGYDKEGWFWQVKSSKVSAGTGWYQGKRVSAPELDSKNELTISLKSDGQLNAYLDGNSLFDTKVIDGALFDALKDNKTIVLKATSWGTHRTKSMIETLNQEDVKVDDQLPEEGDPLVEDQNIDTIASKDMTVEIDKDFPRVLRYVVDKDYITGQVNPVKTLKINDIEVTPEVTYKKVSDDKAQYKLVVKDEKNLIDAVLTLEMKVEGTKLHYDIVDIVNNNKPVAGENIDNVDKLVRAIEFPNNNLISVSSAQENPRFDAAYLSTDTEVKGDVYLEVKKQMNDLARTNYMYGFVSNDKLSAGIWSNSQFSNSLRDYSRLTASKQVIEGETYLGLTSSPYIYQRAYSGKGMNKVYDERTWILPKTSVIITRDRNNDDIVDWNDSAIAYREIMNNPKGHEYVKDLVAYRIAMNFGSQAQNPYLMTLDGIKKISLNTDGLGQSILLKGYGSEGHDSGHLNYADIGKRIGGAKDFKTLIAKSKPFGARLGIHVNASETYPESIYFEEDRLRQVNGKYAFGWNWLDQGINIDASYDLAHGRFDRFKDLKNTIGEGLDFIYIDVWGNGQSGDNGAWMTNIIANEVKDLGWRPTFEWGYAGEYDSTFQHWAADLTYGGKALKGINSDITRFIRNHQKDSWIGQYPSYGGEAIAPILFGYDMKDFEGWQGRSDYKGYVTNLFKTNLPTKFVQHYKVNKMVLGDAINSRFRPTDEARLVNDEGNELVITRKDNTFNSAGYSHRIMHLDGRKVYDGDKYLIPWNNDANGNKLSADKEKMYHYNQQGGSSTWDLPSDWKGTVYVYELTDLGKANEQVLDASSGKLTIEAKAQTPYVVYKAKQSTEDNINMNWSEGMHIFDQGFNSGSLEKWDVVNAEVAKGIKLPNSELSKGVNLVYSQGYNPMLAIADNDKEVKLSQKLTDLKPNTNYAVYVGVENRSDAKAKLTINNNGKDISNYTEKSIAYNYVQAYAHNTDYRAGRNNATADNYSMFQNMYVFFTTGDKVDNITLTLSKEAGKGVAYFDDIRVFENESTMFDGKHETQDAKLFRQDFEETPQGIFPFVIGGVEGVIDNRTHLSERNQADDKYTSRGWNGKMTDDVLQGNWSVKTNGLTGRSKMVYQTIPQNFRFEPGKSYEVTFKYEAGSNGTYAAVVGHDAFNGSVKDLEMIPFNNTWEKNGKHGQAKLLIEGSETGQTWFGIYSTGVAADTKGTSDSAADFGGYKDFMLDELEIKEVKLTAKMVLDNYISTLREIKNQDKYERETLNAYKDKVIKLLNADPTNMTVKEAKDLVAEVVEAQSQLKLVKESITNDEIKTLEAAQEVVNEYTPIENAFDGNNGTFWHTPWNGTGAKDPIKVELKKPILIDKFTYVPRQGGGVNGIFKAGKIEITDDQDKVHEFTFDGWAVDTKEKVVEFNKQINAKSIVITPISAHNNFASAGEFKFNLAEKQEPEKAVDYKLVKEALDKIVNSGVKDNDLVNSIKDIFDEVEKLNLLNQAKAEEIIKLADSIKEPEEPPVRHGWKQVGNKWTYYDHGKQARSEWKWINNAWKFFNYKGESMTQTYHENGRIWLSLEGPNRRYQRGWWTNPENGFTYYFRLSSGTMVKGMQWIDGNWRYFRKSGTLATGWQKLPLGWMYFRPGTGTKAFGWQWIDGVWRYLRPSTGTRVSGRQWIDGRWYNFTWDGKLIGRR</sequence>
<dbReference type="GeneID" id="96999477"/>
<evidence type="ECO:0000313" key="6">
    <source>
        <dbReference type="Proteomes" id="UP000004191"/>
    </source>
</evidence>
<evidence type="ECO:0000313" key="5">
    <source>
        <dbReference type="EMBL" id="EHR32598.1"/>
    </source>
</evidence>
<comment type="caution">
    <text evidence="5">The sequence shown here is derived from an EMBL/GenBank/DDBJ whole genome shotgun (WGS) entry which is preliminary data.</text>
</comment>
<dbReference type="Pfam" id="PF00754">
    <property type="entry name" value="F5_F8_type_C"/>
    <property type="match status" value="1"/>
</dbReference>
<feature type="region of interest" description="Disordered" evidence="2">
    <location>
        <begin position="38"/>
        <end position="93"/>
    </location>
</feature>
<dbReference type="InterPro" id="IPR040575">
    <property type="entry name" value="GH101_N"/>
</dbReference>
<dbReference type="Gene3D" id="2.70.98.10">
    <property type="match status" value="1"/>
</dbReference>
<dbReference type="InterPro" id="IPR049314">
    <property type="entry name" value="GH101_dom-5"/>
</dbReference>
<dbReference type="RefSeq" id="WP_005399044.1">
    <property type="nucleotide sequence ID" value="NZ_JH601088.1"/>
</dbReference>
<dbReference type="InterPro" id="IPR040633">
    <property type="entry name" value="Gal_mutarotas_3"/>
</dbReference>
<dbReference type="PATRIC" id="fig|883114.3.peg.1526"/>
<proteinExistence type="predicted"/>
<feature type="compositionally biased region" description="Basic and acidic residues" evidence="2">
    <location>
        <begin position="78"/>
        <end position="93"/>
    </location>
</feature>
<dbReference type="Gene3D" id="3.20.20.80">
    <property type="entry name" value="Glycosidases"/>
    <property type="match status" value="1"/>
</dbReference>
<accession>H3NQB8</accession>
<dbReference type="Pfam" id="PF19127">
    <property type="entry name" value="Choline_bind_3"/>
    <property type="match status" value="1"/>
</dbReference>
<dbReference type="InterPro" id="IPR018337">
    <property type="entry name" value="Cell_wall/Cho-bd_repeat"/>
</dbReference>
<dbReference type="InterPro" id="IPR035364">
    <property type="entry name" value="Beta_sandwich_GH101"/>
</dbReference>
<dbReference type="InterPro" id="IPR013780">
    <property type="entry name" value="Glyco_hydro_b"/>
</dbReference>
<dbReference type="Gene3D" id="2.60.120.260">
    <property type="entry name" value="Galactose-binding domain-like"/>
    <property type="match status" value="3"/>
</dbReference>
<dbReference type="SUPFAM" id="SSF49785">
    <property type="entry name" value="Galactose-binding domain-like"/>
    <property type="match status" value="1"/>
</dbReference>
<dbReference type="STRING" id="883114.HMPREF9709_01529"/>
<dbReference type="PROSITE" id="PS50022">
    <property type="entry name" value="FA58C_3"/>
    <property type="match status" value="1"/>
</dbReference>
<dbReference type="Pfam" id="PF17451">
    <property type="entry name" value="Glyco_hyd_101C"/>
    <property type="match status" value="1"/>
</dbReference>
<dbReference type="CDD" id="cd14244">
    <property type="entry name" value="GH_101_like"/>
    <property type="match status" value="1"/>
</dbReference>
<dbReference type="EMBL" id="AGEI01000028">
    <property type="protein sequence ID" value="EHR32598.1"/>
    <property type="molecule type" value="Genomic_DNA"/>
</dbReference>
<keyword evidence="1" id="KW-0677">Repeat</keyword>
<keyword evidence="3" id="KW-0732">Signal</keyword>